<feature type="compositionally biased region" description="Polar residues" evidence="1">
    <location>
        <begin position="124"/>
        <end position="135"/>
    </location>
</feature>
<protein>
    <recommendedName>
        <fullName evidence="2">SBF1/SBF2 domain-containing protein</fullName>
    </recommendedName>
</protein>
<organism evidence="3 4">
    <name type="scientific">Fasciola hepatica</name>
    <name type="common">Liver fluke</name>
    <dbReference type="NCBI Taxonomy" id="6192"/>
    <lineage>
        <taxon>Eukaryota</taxon>
        <taxon>Metazoa</taxon>
        <taxon>Spiralia</taxon>
        <taxon>Lophotrochozoa</taxon>
        <taxon>Platyhelminthes</taxon>
        <taxon>Trematoda</taxon>
        <taxon>Digenea</taxon>
        <taxon>Plagiorchiida</taxon>
        <taxon>Echinostomata</taxon>
        <taxon>Echinostomatoidea</taxon>
        <taxon>Fasciolidae</taxon>
        <taxon>Fasciola</taxon>
    </lineage>
</organism>
<evidence type="ECO:0000313" key="4">
    <source>
        <dbReference type="Proteomes" id="UP000230066"/>
    </source>
</evidence>
<evidence type="ECO:0000259" key="2">
    <source>
        <dbReference type="Pfam" id="PF12335"/>
    </source>
</evidence>
<feature type="compositionally biased region" description="Polar residues" evidence="1">
    <location>
        <begin position="100"/>
        <end position="114"/>
    </location>
</feature>
<feature type="region of interest" description="Disordered" evidence="1">
    <location>
        <begin position="214"/>
        <end position="272"/>
    </location>
</feature>
<gene>
    <name evidence="3" type="ORF">D915_002259</name>
</gene>
<comment type="caution">
    <text evidence="3">The sequence shown here is derived from an EMBL/GenBank/DDBJ whole genome shotgun (WGS) entry which is preliminary data.</text>
</comment>
<feature type="compositionally biased region" description="Basic and acidic residues" evidence="1">
    <location>
        <begin position="86"/>
        <end position="98"/>
    </location>
</feature>
<dbReference type="PANTHER" id="PTHR13663">
    <property type="entry name" value="SIMILAR TO RIKEN CDNA 6430548M08"/>
    <property type="match status" value="1"/>
</dbReference>
<feature type="domain" description="SBF1/SBF2" evidence="2">
    <location>
        <begin position="302"/>
        <end position="426"/>
    </location>
</feature>
<accession>A0A4E0RDA6</accession>
<proteinExistence type="predicted"/>
<dbReference type="Pfam" id="PF12335">
    <property type="entry name" value="SBF2"/>
    <property type="match status" value="1"/>
</dbReference>
<keyword evidence="4" id="KW-1185">Reference proteome</keyword>
<feature type="region of interest" description="Disordered" evidence="1">
    <location>
        <begin position="11"/>
        <end position="32"/>
    </location>
</feature>
<feature type="compositionally biased region" description="Polar residues" evidence="1">
    <location>
        <begin position="143"/>
        <end position="155"/>
    </location>
</feature>
<sequence length="478" mass="52738">MSFGNFLRRLSFDTEKQQGDPNETTEGTTSISSIFTAPGKLIESVNVKTGHLVSDLNQKLDLGGKLDSLKQVSVTKFENVWGSSGSKDEAGRTAEEKIFSSPSKTDSMTGTHTNPFERAPHATEPTTGSVGSSTESDVRRDSQASSLLRRQSTNAGPRPPRPPPPTPAALSRALSVDQANIAMNYGKDVHLTKPHPMPGTLEEEEDRFGASCLLPHSKDEDADDASSASEYGAYGDKPVYEKDEPDSAAQNTQPTQELHSKGAEEIEERGISTNEVDSVMDICVPALVNGRWNQVRAKEAELQEILATSIGRTSFVHRIEQESVNTQGHLDPSALPALLDKISLLLNECEDAEDFVPAKKILTVSLLFYVTDPGSPGDRTFLFNYIKSQPIWQSLRFWNACFFQSVQEARAKLSEQPEVEKKPEKIACEQLKSYLDTMNVFDLHNTIKHEFLRKHSNLFNLTDEETQNLRSIIDGPAT</sequence>
<feature type="compositionally biased region" description="Low complexity" evidence="1">
    <location>
        <begin position="225"/>
        <end position="236"/>
    </location>
</feature>
<dbReference type="AlphaFoldDB" id="A0A4E0RDA6"/>
<dbReference type="EMBL" id="JXXN02000630">
    <property type="protein sequence ID" value="THD26779.1"/>
    <property type="molecule type" value="Genomic_DNA"/>
</dbReference>
<dbReference type="Proteomes" id="UP000230066">
    <property type="component" value="Unassembled WGS sequence"/>
</dbReference>
<feature type="compositionally biased region" description="Polar residues" evidence="1">
    <location>
        <begin position="248"/>
        <end position="257"/>
    </location>
</feature>
<evidence type="ECO:0000313" key="3">
    <source>
        <dbReference type="EMBL" id="THD26779.1"/>
    </source>
</evidence>
<dbReference type="PANTHER" id="PTHR13663:SF2">
    <property type="entry name" value="SIMILAR TO RIKEN CDNA 6430548M08"/>
    <property type="match status" value="1"/>
</dbReference>
<dbReference type="InterPro" id="IPR039872">
    <property type="entry name" value="KIAA0513"/>
</dbReference>
<reference evidence="3" key="1">
    <citation type="submission" date="2019-03" db="EMBL/GenBank/DDBJ databases">
        <title>Improved annotation for the trematode Fasciola hepatica.</title>
        <authorList>
            <person name="Choi Y.-J."/>
            <person name="Martin J."/>
            <person name="Mitreva M."/>
        </authorList>
    </citation>
    <scope>NUCLEOTIDE SEQUENCE [LARGE SCALE GENOMIC DNA]</scope>
</reference>
<feature type="region of interest" description="Disordered" evidence="1">
    <location>
        <begin position="187"/>
        <end position="206"/>
    </location>
</feature>
<feature type="compositionally biased region" description="Pro residues" evidence="1">
    <location>
        <begin position="157"/>
        <end position="167"/>
    </location>
</feature>
<feature type="compositionally biased region" description="Basic and acidic residues" evidence="1">
    <location>
        <begin position="258"/>
        <end position="270"/>
    </location>
</feature>
<name>A0A4E0RDA6_FASHE</name>
<feature type="region of interest" description="Disordered" evidence="1">
    <location>
        <begin position="81"/>
        <end position="170"/>
    </location>
</feature>
<evidence type="ECO:0000256" key="1">
    <source>
        <dbReference type="SAM" id="MobiDB-lite"/>
    </source>
</evidence>
<dbReference type="InterPro" id="IPR022096">
    <property type="entry name" value="SBF1/SBF2"/>
</dbReference>